<feature type="region of interest" description="Disordered" evidence="1">
    <location>
        <begin position="578"/>
        <end position="597"/>
    </location>
</feature>
<feature type="compositionally biased region" description="Low complexity" evidence="1">
    <location>
        <begin position="495"/>
        <end position="539"/>
    </location>
</feature>
<organism evidence="3 4">
    <name type="scientific">Sporothrix epigloea</name>
    <dbReference type="NCBI Taxonomy" id="1892477"/>
    <lineage>
        <taxon>Eukaryota</taxon>
        <taxon>Fungi</taxon>
        <taxon>Dikarya</taxon>
        <taxon>Ascomycota</taxon>
        <taxon>Pezizomycotina</taxon>
        <taxon>Sordariomycetes</taxon>
        <taxon>Sordariomycetidae</taxon>
        <taxon>Ophiostomatales</taxon>
        <taxon>Ophiostomataceae</taxon>
        <taxon>Sporothrix</taxon>
    </lineage>
</organism>
<name>A0ABP0DF52_9PEZI</name>
<dbReference type="PANTHER" id="PTHR46689:SF2">
    <property type="entry name" value="WW DOMAIN PROTEIN (AFU_ORTHOLOGUE AFUA_6G06520)"/>
    <property type="match status" value="1"/>
</dbReference>
<accession>A0ABP0DF52</accession>
<dbReference type="CDD" id="cd07389">
    <property type="entry name" value="MPP_PhoD"/>
    <property type="match status" value="1"/>
</dbReference>
<feature type="region of interest" description="Disordered" evidence="1">
    <location>
        <begin position="421"/>
        <end position="472"/>
    </location>
</feature>
<dbReference type="EMBL" id="CAWUON010000022">
    <property type="protein sequence ID" value="CAK7266869.1"/>
    <property type="molecule type" value="Genomic_DNA"/>
</dbReference>
<feature type="compositionally biased region" description="Polar residues" evidence="1">
    <location>
        <begin position="34"/>
        <end position="50"/>
    </location>
</feature>
<reference evidence="3 4" key="1">
    <citation type="submission" date="2024-01" db="EMBL/GenBank/DDBJ databases">
        <authorList>
            <person name="Allen C."/>
            <person name="Tagirdzhanova G."/>
        </authorList>
    </citation>
    <scope>NUCLEOTIDE SEQUENCE [LARGE SCALE GENOMIC DNA]</scope>
    <source>
        <strain evidence="3 4">CBS 119000</strain>
    </source>
</reference>
<feature type="compositionally biased region" description="Low complexity" evidence="1">
    <location>
        <begin position="351"/>
        <end position="383"/>
    </location>
</feature>
<dbReference type="SMART" id="SM00456">
    <property type="entry name" value="WW"/>
    <property type="match status" value="1"/>
</dbReference>
<sequence length="1316" mass="140890">MAERSRGIPDAELFMGRPLDDDDIPAVQPLRINKPQNSRLSTPSPASATFGSDRYGYPSPPGSSTGTAAGVRPATRPSFSPSSNASSSAGPLPYPTESDQVIPQAAVAATTRPRPPYPDDQPPISTSASDNYIGNPPRFGASPVGGTRPGSAEHRGRTSSSLSPLSPADGGFFANPATQPTAQQRPAQQQWPAATAYPQKSYYRPPSASSTGIPAAASSPSGSGGTPASTATPARINPYRPSPVESDTHKIAVQHGNEPISSGNGVDRSNLTTSSPIVQNSYSSPLSPGGGIESHYGVAGGSAVQPPARYQSPPPVQPQQQPQASVPRPWTPTEQPGDRRHGTPTVYQGISPVSSTTPPSAVPVVNAQQAAPLPSASAVAESPPSNPITAAVPTAASNVGGANSAHHNDPVSVLEQDFQRMQASTPPPAYARVNPNNASGYPREKQQAQPTSAAAAIVTDHQSPAKVPVQAEPDLAQHPALAAFSNAPVAASNLAAAASRPGPSGQAGAQQGQQQQRPQHLSLQTQGQPQQPKLQATQPSAISASVPNHGSDNVTSSAHSGISGDTLASPVGLNGTSINGASSLPHPSTANAPAAPPPLPEGWISHLDPNSGLYYYIHMATQATQWEFPTGPTPLKHDATPLSPTASTYGNPLGFPFVSQSLASPTYPSTPGYAESIASMTTSTTAGFVGLPPNAGIDMYKISAANGVYFGPYLRYMNMDVEKGIWMGSIMIVTDNAQPPTIHIHQSLDLSPNPRQLIAHAIYTHRRWTFYKYDVDLQMGENGTDRWTYAVTSHLGCTRYEFVVAGRHEQGWRFLVHSGNDFSPLTSQADRSRLGGVDLMWKDALKKNVECGGFHVQLGLGDQISADRLWREVPLLQQWLAISGRENRKNVQWTARHEEDTMHAYFHYYTSHFDQPYLREAFAQIPHVLQVNDHDIFDGFGSYPAYMQQTAIFKNIGRIAIEMYLLFQHHTTIEILRNVHTDQDLFTITGAGWHFIKYLGPAMVVVGPDCRSERTQTRVLAGPTYQGLFPKAAMLPPSVQHCMWMMSVPIVYPRMETVETLANTLQTGKKAVNTTYNLLGKVTSSVAGVVGGKEAVQQGFTSVKKAIGKSGLMGSVLNNFGEIGITEELRDLWTHDSKDLERTYLIRTLQGIARQKGIRMTFLSGSVQCCGAGLVHDPSHPSDHKTMYQIVTSPIVGAPSSNYLMKMLHNHKLLYVPLNGHLSTNEVSDTKEDMMEIFQVDTAGQPREYKKLMNRRNYLAVVAFDPAAIAGTVHGQQGLSKLSLAVDFIVQGDGGGGYNVPRKYGPVIVPHLEFGH</sequence>
<dbReference type="Pfam" id="PF19050">
    <property type="entry name" value="PhoD_2"/>
    <property type="match status" value="1"/>
</dbReference>
<dbReference type="Pfam" id="PF00397">
    <property type="entry name" value="WW"/>
    <property type="match status" value="1"/>
</dbReference>
<gene>
    <name evidence="3" type="ORF">SEPCBS119000_002250</name>
</gene>
<feature type="compositionally biased region" description="Low complexity" evidence="1">
    <location>
        <begin position="103"/>
        <end position="112"/>
    </location>
</feature>
<dbReference type="PROSITE" id="PS50020">
    <property type="entry name" value="WW_DOMAIN_2"/>
    <property type="match status" value="1"/>
</dbReference>
<evidence type="ECO:0000259" key="2">
    <source>
        <dbReference type="PROSITE" id="PS50020"/>
    </source>
</evidence>
<keyword evidence="4" id="KW-1185">Reference proteome</keyword>
<feature type="compositionally biased region" description="Low complexity" evidence="1">
    <location>
        <begin position="77"/>
        <end position="89"/>
    </location>
</feature>
<dbReference type="PROSITE" id="PS01159">
    <property type="entry name" value="WW_DOMAIN_1"/>
    <property type="match status" value="1"/>
</dbReference>
<evidence type="ECO:0000256" key="1">
    <source>
        <dbReference type="SAM" id="MobiDB-lite"/>
    </source>
</evidence>
<feature type="compositionally biased region" description="Low complexity" evidence="1">
    <location>
        <begin position="318"/>
        <end position="327"/>
    </location>
</feature>
<dbReference type="InterPro" id="IPR043904">
    <property type="entry name" value="PhoD_2-like"/>
</dbReference>
<dbReference type="Proteomes" id="UP001642502">
    <property type="component" value="Unassembled WGS sequence"/>
</dbReference>
<proteinExistence type="predicted"/>
<feature type="compositionally biased region" description="Polar residues" evidence="1">
    <location>
        <begin position="259"/>
        <end position="286"/>
    </location>
</feature>
<evidence type="ECO:0000313" key="4">
    <source>
        <dbReference type="Proteomes" id="UP001642502"/>
    </source>
</evidence>
<dbReference type="InterPro" id="IPR018946">
    <property type="entry name" value="PhoD-like_MPP"/>
</dbReference>
<dbReference type="Gene3D" id="2.20.70.10">
    <property type="match status" value="1"/>
</dbReference>
<dbReference type="InterPro" id="IPR038607">
    <property type="entry name" value="PhoD-like_sf"/>
</dbReference>
<feature type="region of interest" description="Disordered" evidence="1">
    <location>
        <begin position="495"/>
        <end position="569"/>
    </location>
</feature>
<dbReference type="InterPro" id="IPR001202">
    <property type="entry name" value="WW_dom"/>
</dbReference>
<dbReference type="SUPFAM" id="SSF51045">
    <property type="entry name" value="WW domain"/>
    <property type="match status" value="1"/>
</dbReference>
<dbReference type="CDD" id="cd00201">
    <property type="entry name" value="WW"/>
    <property type="match status" value="1"/>
</dbReference>
<feature type="domain" description="WW" evidence="2">
    <location>
        <begin position="597"/>
        <end position="631"/>
    </location>
</feature>
<feature type="region of interest" description="Disordered" evidence="1">
    <location>
        <begin position="1"/>
        <end position="392"/>
    </location>
</feature>
<feature type="compositionally biased region" description="Low complexity" evidence="1">
    <location>
        <begin position="174"/>
        <end position="234"/>
    </location>
</feature>
<dbReference type="Gene3D" id="3.60.21.70">
    <property type="entry name" value="PhoD-like phosphatase"/>
    <property type="match status" value="1"/>
</dbReference>
<protein>
    <recommendedName>
        <fullName evidence="2">WW domain-containing protein</fullName>
    </recommendedName>
</protein>
<dbReference type="InterPro" id="IPR036020">
    <property type="entry name" value="WW_dom_sf"/>
</dbReference>
<comment type="caution">
    <text evidence="3">The sequence shown here is derived from an EMBL/GenBank/DDBJ whole genome shotgun (WGS) entry which is preliminary data.</text>
</comment>
<evidence type="ECO:0000313" key="3">
    <source>
        <dbReference type="EMBL" id="CAK7266869.1"/>
    </source>
</evidence>
<dbReference type="PANTHER" id="PTHR46689">
    <property type="entry name" value="MEMBRANE PROTEIN, PUTATIVE-RELATED"/>
    <property type="match status" value="1"/>
</dbReference>
<feature type="compositionally biased region" description="Polar residues" evidence="1">
    <location>
        <begin position="540"/>
        <end position="560"/>
    </location>
</feature>